<accession>X1G6E6</accession>
<comment type="caution">
    <text evidence="1">The sequence shown here is derived from an EMBL/GenBank/DDBJ whole genome shotgun (WGS) entry which is preliminary data.</text>
</comment>
<organism evidence="1">
    <name type="scientific">marine sediment metagenome</name>
    <dbReference type="NCBI Taxonomy" id="412755"/>
    <lineage>
        <taxon>unclassified sequences</taxon>
        <taxon>metagenomes</taxon>
        <taxon>ecological metagenomes</taxon>
    </lineage>
</organism>
<proteinExistence type="predicted"/>
<reference evidence="1" key="1">
    <citation type="journal article" date="2014" name="Front. Microbiol.">
        <title>High frequency of phylogenetically diverse reductive dehalogenase-homologous genes in deep subseafloor sedimentary metagenomes.</title>
        <authorList>
            <person name="Kawai M."/>
            <person name="Futagami T."/>
            <person name="Toyoda A."/>
            <person name="Takaki Y."/>
            <person name="Nishi S."/>
            <person name="Hori S."/>
            <person name="Arai W."/>
            <person name="Tsubouchi T."/>
            <person name="Morono Y."/>
            <person name="Uchiyama I."/>
            <person name="Ito T."/>
            <person name="Fujiyama A."/>
            <person name="Inagaki F."/>
            <person name="Takami H."/>
        </authorList>
    </citation>
    <scope>NUCLEOTIDE SEQUENCE</scope>
    <source>
        <strain evidence="1">Expedition CK06-06</strain>
    </source>
</reference>
<dbReference type="AlphaFoldDB" id="X1G6E6"/>
<sequence>MNPYLTEEKEPTQVLLDTLDYLGITIDEFKKMSDNQVKQVVERSSDV</sequence>
<name>X1G6E6_9ZZZZ</name>
<feature type="non-terminal residue" evidence="1">
    <location>
        <position position="47"/>
    </location>
</feature>
<gene>
    <name evidence="1" type="ORF">S03H2_11193</name>
</gene>
<protein>
    <submittedName>
        <fullName evidence="1">Uncharacterized protein</fullName>
    </submittedName>
</protein>
<dbReference type="EMBL" id="BARU01005720">
    <property type="protein sequence ID" value="GAH40430.1"/>
    <property type="molecule type" value="Genomic_DNA"/>
</dbReference>
<evidence type="ECO:0000313" key="1">
    <source>
        <dbReference type="EMBL" id="GAH40430.1"/>
    </source>
</evidence>